<protein>
    <recommendedName>
        <fullName evidence="2">DUF8107 domain-containing protein</fullName>
    </recommendedName>
</protein>
<organism evidence="3 4">
    <name type="scientific">Halobacterium bonnevillei</name>
    <dbReference type="NCBI Taxonomy" id="2692200"/>
    <lineage>
        <taxon>Archaea</taxon>
        <taxon>Methanobacteriati</taxon>
        <taxon>Methanobacteriota</taxon>
        <taxon>Stenosarchaea group</taxon>
        <taxon>Halobacteria</taxon>
        <taxon>Halobacteriales</taxon>
        <taxon>Halobacteriaceae</taxon>
        <taxon>Halobacterium</taxon>
    </lineage>
</organism>
<evidence type="ECO:0000313" key="3">
    <source>
        <dbReference type="EMBL" id="MXR19170.1"/>
    </source>
</evidence>
<feature type="transmembrane region" description="Helical" evidence="1">
    <location>
        <begin position="22"/>
        <end position="45"/>
    </location>
</feature>
<dbReference type="RefSeq" id="WP_159524767.1">
    <property type="nucleotide sequence ID" value="NZ_WUUU01000001.1"/>
</dbReference>
<dbReference type="AlphaFoldDB" id="A0A6B0SJX2"/>
<gene>
    <name evidence="3" type="ORF">GRX66_00605</name>
</gene>
<proteinExistence type="predicted"/>
<comment type="caution">
    <text evidence="3">The sequence shown here is derived from an EMBL/GenBank/DDBJ whole genome shotgun (WGS) entry which is preliminary data.</text>
</comment>
<feature type="transmembrane region" description="Helical" evidence="1">
    <location>
        <begin position="51"/>
        <end position="70"/>
    </location>
</feature>
<dbReference type="Proteomes" id="UP000471521">
    <property type="component" value="Unassembled WGS sequence"/>
</dbReference>
<evidence type="ECO:0000259" key="2">
    <source>
        <dbReference type="Pfam" id="PF26409"/>
    </source>
</evidence>
<reference evidence="3 4" key="1">
    <citation type="submission" date="2019-12" db="EMBL/GenBank/DDBJ databases">
        <title>Isolation and characterization of three novel carbon monoxide-oxidizing members of Halobacteria from salione crusts and soils.</title>
        <authorList>
            <person name="Myers M.R."/>
            <person name="King G.M."/>
        </authorList>
    </citation>
    <scope>NUCLEOTIDE SEQUENCE [LARGE SCALE GENOMIC DNA]</scope>
    <source>
        <strain evidence="3 4">PCN9</strain>
    </source>
</reference>
<accession>A0A6B0SJX2</accession>
<feature type="domain" description="DUF8107" evidence="2">
    <location>
        <begin position="2"/>
        <end position="70"/>
    </location>
</feature>
<keyword evidence="1" id="KW-0472">Membrane</keyword>
<dbReference type="EMBL" id="WUUU01000001">
    <property type="protein sequence ID" value="MXR19170.1"/>
    <property type="molecule type" value="Genomic_DNA"/>
</dbReference>
<keyword evidence="4" id="KW-1185">Reference proteome</keyword>
<dbReference type="OrthoDB" id="214676at2157"/>
<keyword evidence="1" id="KW-1133">Transmembrane helix</keyword>
<evidence type="ECO:0000256" key="1">
    <source>
        <dbReference type="SAM" id="Phobius"/>
    </source>
</evidence>
<sequence>MSEDERDGFSEAATRSEGDPKVVFALNAVLSAAFAAFVVWGLSILGVVEYSTVNVATLAIVLFSVTYLMTA</sequence>
<dbReference type="Pfam" id="PF26409">
    <property type="entry name" value="DUF8107"/>
    <property type="match status" value="1"/>
</dbReference>
<name>A0A6B0SJX2_9EURY</name>
<keyword evidence="1" id="KW-0812">Transmembrane</keyword>
<evidence type="ECO:0000313" key="4">
    <source>
        <dbReference type="Proteomes" id="UP000471521"/>
    </source>
</evidence>
<dbReference type="InterPro" id="IPR058420">
    <property type="entry name" value="DUF8107"/>
</dbReference>